<dbReference type="Pfam" id="PF05380">
    <property type="entry name" value="Peptidase_A17"/>
    <property type="match status" value="1"/>
</dbReference>
<gene>
    <name evidence="1" type="ORF">HNY73_019341</name>
</gene>
<evidence type="ECO:0000313" key="2">
    <source>
        <dbReference type="Proteomes" id="UP000807504"/>
    </source>
</evidence>
<dbReference type="AlphaFoldDB" id="A0A8T0EH00"/>
<dbReference type="InterPro" id="IPR008042">
    <property type="entry name" value="Retrotrans_Pao"/>
</dbReference>
<keyword evidence="2" id="KW-1185">Reference proteome</keyword>
<comment type="caution">
    <text evidence="1">The sequence shown here is derived from an EMBL/GenBank/DDBJ whole genome shotgun (WGS) entry which is preliminary data.</text>
</comment>
<organism evidence="1 2">
    <name type="scientific">Argiope bruennichi</name>
    <name type="common">Wasp spider</name>
    <name type="synonym">Aranea bruennichi</name>
    <dbReference type="NCBI Taxonomy" id="94029"/>
    <lineage>
        <taxon>Eukaryota</taxon>
        <taxon>Metazoa</taxon>
        <taxon>Ecdysozoa</taxon>
        <taxon>Arthropoda</taxon>
        <taxon>Chelicerata</taxon>
        <taxon>Arachnida</taxon>
        <taxon>Araneae</taxon>
        <taxon>Araneomorphae</taxon>
        <taxon>Entelegynae</taxon>
        <taxon>Araneoidea</taxon>
        <taxon>Araneidae</taxon>
        <taxon>Argiope</taxon>
    </lineage>
</organism>
<evidence type="ECO:0000313" key="1">
    <source>
        <dbReference type="EMBL" id="KAF8771987.1"/>
    </source>
</evidence>
<reference evidence="1" key="2">
    <citation type="submission" date="2020-06" db="EMBL/GenBank/DDBJ databases">
        <authorList>
            <person name="Sheffer M."/>
        </authorList>
    </citation>
    <scope>NUCLEOTIDE SEQUENCE</scope>
</reference>
<dbReference type="PANTHER" id="PTHR47331">
    <property type="entry name" value="PHD-TYPE DOMAIN-CONTAINING PROTEIN"/>
    <property type="match status" value="1"/>
</dbReference>
<proteinExistence type="predicted"/>
<dbReference type="Proteomes" id="UP000807504">
    <property type="component" value="Unassembled WGS sequence"/>
</dbReference>
<reference evidence="1" key="1">
    <citation type="journal article" date="2020" name="bioRxiv">
        <title>Chromosome-level reference genome of the European wasp spider Argiope bruennichi: a resource for studies on range expansion and evolutionary adaptation.</title>
        <authorList>
            <person name="Sheffer M.M."/>
            <person name="Hoppe A."/>
            <person name="Krehenwinkel H."/>
            <person name="Uhl G."/>
            <person name="Kuss A.W."/>
            <person name="Jensen L."/>
            <person name="Jensen C."/>
            <person name="Gillespie R.G."/>
            <person name="Hoff K.J."/>
            <person name="Prost S."/>
        </authorList>
    </citation>
    <scope>NUCLEOTIDE SEQUENCE</scope>
</reference>
<dbReference type="EMBL" id="JABXBU010002228">
    <property type="protein sequence ID" value="KAF8771987.1"/>
    <property type="molecule type" value="Genomic_DNA"/>
</dbReference>
<name>A0A8T0EH00_ARGBR</name>
<protein>
    <submittedName>
        <fullName evidence="1">Uncharacterized protein</fullName>
    </submittedName>
</protein>
<accession>A0A8T0EH00</accession>
<sequence>MKANTNSNFFSPRSSISDSINNALSPTADGINDTSTSSNIAVLGVKWDTDRDVFGIDVLEKIVRAPKEPVTKRLLLKLISNFYDPLGIFTPVTVIVKILFQDTWLSGIQWNELLPPAVAQQWQRWLNELQCLNNIHIRRWIDPSHAVTMHVFCDASVHAYGACL</sequence>